<gene>
    <name evidence="4" type="ORF">BECKLFY1418B_GA0070995_102031</name>
</gene>
<reference evidence="4" key="1">
    <citation type="submission" date="2019-02" db="EMBL/GenBank/DDBJ databases">
        <authorList>
            <person name="Gruber-Vodicka R. H."/>
            <person name="Seah K. B. B."/>
        </authorList>
    </citation>
    <scope>NUCLEOTIDE SEQUENCE</scope>
    <source>
        <strain evidence="4">BECK_M7</strain>
    </source>
</reference>
<dbReference type="AlphaFoldDB" id="A0A450UDP3"/>
<dbReference type="GO" id="GO:0016491">
    <property type="term" value="F:oxidoreductase activity"/>
    <property type="evidence" value="ECO:0007669"/>
    <property type="project" value="UniProtKB-KW"/>
</dbReference>
<dbReference type="InterPro" id="IPR000415">
    <property type="entry name" value="Nitroreductase-like"/>
</dbReference>
<evidence type="ECO:0000256" key="1">
    <source>
        <dbReference type="ARBA" id="ARBA00007118"/>
    </source>
</evidence>
<evidence type="ECO:0000256" key="2">
    <source>
        <dbReference type="ARBA" id="ARBA00023002"/>
    </source>
</evidence>
<dbReference type="Gene3D" id="3.40.109.10">
    <property type="entry name" value="NADH Oxidase"/>
    <property type="match status" value="1"/>
</dbReference>
<sequence length="199" mass="22334">MRKNAKVDHPIHDLIQRRWSPRAFADRPVDPRILGSLFEAARWSASCYNEQPWRFIVATREQPSAHHRLSNCLGEANRIWAKHAPVLVLSAAKRTFTHNANPNRCAWHDLGAATAQLTLQAMSSGLYVHPMAGILPDKARDTYHIPDDFEPVTILAIGYLGAPDTLPESLRGQETGPRTRNPLVQLVFADDWENPASFS</sequence>
<keyword evidence="2" id="KW-0560">Oxidoreductase</keyword>
<dbReference type="CDD" id="cd02138">
    <property type="entry name" value="TdsD-like"/>
    <property type="match status" value="1"/>
</dbReference>
<feature type="domain" description="Nitroreductase" evidence="3">
    <location>
        <begin position="15"/>
        <end position="159"/>
    </location>
</feature>
<dbReference type="Pfam" id="PF00881">
    <property type="entry name" value="Nitroreductase"/>
    <property type="match status" value="1"/>
</dbReference>
<dbReference type="SUPFAM" id="SSF55469">
    <property type="entry name" value="FMN-dependent nitroreductase-like"/>
    <property type="match status" value="1"/>
</dbReference>
<evidence type="ECO:0000313" key="4">
    <source>
        <dbReference type="EMBL" id="VFJ90578.1"/>
    </source>
</evidence>
<dbReference type="EMBL" id="CAADFF010000020">
    <property type="protein sequence ID" value="VFJ90578.1"/>
    <property type="molecule type" value="Genomic_DNA"/>
</dbReference>
<dbReference type="InterPro" id="IPR029479">
    <property type="entry name" value="Nitroreductase"/>
</dbReference>
<protein>
    <submittedName>
        <fullName evidence="4">Nitroreductase</fullName>
    </submittedName>
</protein>
<evidence type="ECO:0000259" key="3">
    <source>
        <dbReference type="Pfam" id="PF00881"/>
    </source>
</evidence>
<comment type="similarity">
    <text evidence="1">Belongs to the nitroreductase family.</text>
</comment>
<proteinExistence type="inferred from homology"/>
<organism evidence="4">
    <name type="scientific">Candidatus Kentrum sp. LFY</name>
    <dbReference type="NCBI Taxonomy" id="2126342"/>
    <lineage>
        <taxon>Bacteria</taxon>
        <taxon>Pseudomonadati</taxon>
        <taxon>Pseudomonadota</taxon>
        <taxon>Gammaproteobacteria</taxon>
        <taxon>Candidatus Kentrum</taxon>
    </lineage>
</organism>
<accession>A0A450UDP3</accession>
<name>A0A450UDP3_9GAMM</name>
<dbReference type="PANTHER" id="PTHR43673:SF10">
    <property type="entry name" value="NADH DEHYDROGENASE_NAD(P)H NITROREDUCTASE XCC3605-RELATED"/>
    <property type="match status" value="1"/>
</dbReference>
<dbReference type="PANTHER" id="PTHR43673">
    <property type="entry name" value="NAD(P)H NITROREDUCTASE YDGI-RELATED"/>
    <property type="match status" value="1"/>
</dbReference>